<dbReference type="EnsemblMetazoa" id="XM_014385796.2">
    <property type="protein sequence ID" value="XP_014241282.1"/>
    <property type="gene ID" value="LOC106661999"/>
</dbReference>
<dbReference type="Pfam" id="PF01490">
    <property type="entry name" value="Aa_trans"/>
    <property type="match status" value="1"/>
</dbReference>
<feature type="transmembrane region" description="Helical" evidence="5">
    <location>
        <begin position="395"/>
        <end position="415"/>
    </location>
</feature>
<evidence type="ECO:0000259" key="6">
    <source>
        <dbReference type="Pfam" id="PF01490"/>
    </source>
</evidence>
<protein>
    <recommendedName>
        <fullName evidence="6">Amino acid transporter transmembrane domain-containing protein</fullName>
    </recommendedName>
</protein>
<evidence type="ECO:0000313" key="7">
    <source>
        <dbReference type="EnsemblMetazoa" id="XP_014241282.1"/>
    </source>
</evidence>
<dbReference type="PANTHER" id="PTHR22950:SF349">
    <property type="entry name" value="AMINO ACID TRANSPORTER TRANSMEMBRANE DOMAIN-CONTAINING PROTEIN"/>
    <property type="match status" value="1"/>
</dbReference>
<feature type="transmembrane region" description="Helical" evidence="5">
    <location>
        <begin position="185"/>
        <end position="204"/>
    </location>
</feature>
<feature type="transmembrane region" description="Helical" evidence="5">
    <location>
        <begin position="370"/>
        <end position="389"/>
    </location>
</feature>
<accession>A0A8I6RCK8</accession>
<organism evidence="7 8">
    <name type="scientific">Cimex lectularius</name>
    <name type="common">Bed bug</name>
    <name type="synonym">Acanthia lectularia</name>
    <dbReference type="NCBI Taxonomy" id="79782"/>
    <lineage>
        <taxon>Eukaryota</taxon>
        <taxon>Metazoa</taxon>
        <taxon>Ecdysozoa</taxon>
        <taxon>Arthropoda</taxon>
        <taxon>Hexapoda</taxon>
        <taxon>Insecta</taxon>
        <taxon>Pterygota</taxon>
        <taxon>Neoptera</taxon>
        <taxon>Paraneoptera</taxon>
        <taxon>Hemiptera</taxon>
        <taxon>Heteroptera</taxon>
        <taxon>Panheteroptera</taxon>
        <taxon>Cimicomorpha</taxon>
        <taxon>Cimicidae</taxon>
        <taxon>Cimex</taxon>
    </lineage>
</organism>
<dbReference type="RefSeq" id="XP_014241282.1">
    <property type="nucleotide sequence ID" value="XM_014385796.2"/>
</dbReference>
<dbReference type="Proteomes" id="UP000494040">
    <property type="component" value="Unassembled WGS sequence"/>
</dbReference>
<feature type="transmembrane region" description="Helical" evidence="5">
    <location>
        <begin position="82"/>
        <end position="106"/>
    </location>
</feature>
<comment type="subcellular location">
    <subcellularLocation>
        <location evidence="1">Membrane</location>
        <topology evidence="1">Multi-pass membrane protein</topology>
    </subcellularLocation>
</comment>
<keyword evidence="4 5" id="KW-0472">Membrane</keyword>
<dbReference type="KEGG" id="clec:106661999"/>
<dbReference type="InterPro" id="IPR013057">
    <property type="entry name" value="AA_transpt_TM"/>
</dbReference>
<reference evidence="7" key="1">
    <citation type="submission" date="2022-01" db="UniProtKB">
        <authorList>
            <consortium name="EnsemblMetazoa"/>
        </authorList>
    </citation>
    <scope>IDENTIFICATION</scope>
</reference>
<proteinExistence type="predicted"/>
<dbReference type="EnsemblMetazoa" id="XM_014385795.1">
    <property type="protein sequence ID" value="XP_014241281.1"/>
    <property type="gene ID" value="LOC106661999"/>
</dbReference>
<dbReference type="RefSeq" id="XP_014241281.1">
    <property type="nucleotide sequence ID" value="XM_014385795.1"/>
</dbReference>
<dbReference type="OrthoDB" id="1684102at2759"/>
<feature type="transmembrane region" description="Helical" evidence="5">
    <location>
        <begin position="211"/>
        <end position="233"/>
    </location>
</feature>
<dbReference type="OMA" id="PMCELME"/>
<evidence type="ECO:0000256" key="5">
    <source>
        <dbReference type="SAM" id="Phobius"/>
    </source>
</evidence>
<keyword evidence="2 5" id="KW-0812">Transmembrane</keyword>
<dbReference type="AlphaFoldDB" id="A0A8I6RCK8"/>
<evidence type="ECO:0000256" key="1">
    <source>
        <dbReference type="ARBA" id="ARBA00004141"/>
    </source>
</evidence>
<dbReference type="GeneID" id="106661999"/>
<evidence type="ECO:0000256" key="2">
    <source>
        <dbReference type="ARBA" id="ARBA00022692"/>
    </source>
</evidence>
<feature type="transmembrane region" description="Helical" evidence="5">
    <location>
        <begin position="153"/>
        <end position="173"/>
    </location>
</feature>
<sequence length="462" mass="50879">MLSVKHPNGVELGASLRSLETNTASTIELTGYNSSKSIEAGEDDDISFVKQHPTSDLEAFLHVVKSSLGTGVLAIADGFKHAGMVIGLLGTIIVGVLCAHCTYIMVNCSQGMCELLNKPFLGYTETVETSLLYCANKRFSHYAGFVKKIAEGFMFFTYYGVNTVYILLVAETLSEIMEHHYQLHFNIRVYILMTAVPVFLVGIVRNMKYLVPFSAVANVLLFTGLCLTFYFLFQDLPEVSSRPNFAPISKLPLFFSTVLFGMEGIGTMLPIENSMKKPQHFLGCPGVLTVAMSVVVTMFMMVGFFGFLKYGDDAKGSITLNLPEDGLAEAVKALVALANLFSYGLQLTASMDVVWKRVECRFPEESQGKAYYIVRTLMIFGTILLAIAVPNLAPVISLIGAVGFSMCGFFFPALVETIMLWEAGFGRFHWKLWKNIMLVLVTIVAVISGSFTSIIDIIDQYS</sequence>
<evidence type="ECO:0000256" key="3">
    <source>
        <dbReference type="ARBA" id="ARBA00022989"/>
    </source>
</evidence>
<name>A0A8I6RCK8_CIMLE</name>
<dbReference type="GO" id="GO:0015179">
    <property type="term" value="F:L-amino acid transmembrane transporter activity"/>
    <property type="evidence" value="ECO:0007669"/>
    <property type="project" value="TreeGrafter"/>
</dbReference>
<keyword evidence="3 5" id="KW-1133">Transmembrane helix</keyword>
<feature type="domain" description="Amino acid transporter transmembrane" evidence="6">
    <location>
        <begin position="53"/>
        <end position="452"/>
    </location>
</feature>
<evidence type="ECO:0000313" key="8">
    <source>
        <dbReference type="Proteomes" id="UP000494040"/>
    </source>
</evidence>
<feature type="transmembrane region" description="Helical" evidence="5">
    <location>
        <begin position="330"/>
        <end position="349"/>
    </location>
</feature>
<evidence type="ECO:0000256" key="4">
    <source>
        <dbReference type="ARBA" id="ARBA00023136"/>
    </source>
</evidence>
<keyword evidence="8" id="KW-1185">Reference proteome</keyword>
<feature type="transmembrane region" description="Helical" evidence="5">
    <location>
        <begin position="436"/>
        <end position="458"/>
    </location>
</feature>
<dbReference type="GO" id="GO:0005774">
    <property type="term" value="C:vacuolar membrane"/>
    <property type="evidence" value="ECO:0007669"/>
    <property type="project" value="TreeGrafter"/>
</dbReference>
<feature type="transmembrane region" description="Helical" evidence="5">
    <location>
        <begin position="253"/>
        <end position="271"/>
    </location>
</feature>
<dbReference type="PANTHER" id="PTHR22950">
    <property type="entry name" value="AMINO ACID TRANSPORTER"/>
    <property type="match status" value="1"/>
</dbReference>
<feature type="transmembrane region" description="Helical" evidence="5">
    <location>
        <begin position="283"/>
        <end position="310"/>
    </location>
</feature>